<gene>
    <name evidence="1" type="ORF">RFULGI_LOCUS16066</name>
</gene>
<evidence type="ECO:0000313" key="1">
    <source>
        <dbReference type="EMBL" id="CAG8783879.1"/>
    </source>
</evidence>
<proteinExistence type="predicted"/>
<keyword evidence="2" id="KW-1185">Reference proteome</keyword>
<dbReference type="EMBL" id="CAJVPZ010055008">
    <property type="protein sequence ID" value="CAG8783879.1"/>
    <property type="molecule type" value="Genomic_DNA"/>
</dbReference>
<accession>A0A9N9JKK5</accession>
<comment type="caution">
    <text evidence="1">The sequence shown here is derived from an EMBL/GenBank/DDBJ whole genome shotgun (WGS) entry which is preliminary data.</text>
</comment>
<evidence type="ECO:0000313" key="2">
    <source>
        <dbReference type="Proteomes" id="UP000789396"/>
    </source>
</evidence>
<feature type="non-terminal residue" evidence="1">
    <location>
        <position position="1"/>
    </location>
</feature>
<feature type="non-terminal residue" evidence="1">
    <location>
        <position position="101"/>
    </location>
</feature>
<name>A0A9N9JKK5_9GLOM</name>
<protein>
    <submittedName>
        <fullName evidence="1">19153_t:CDS:1</fullName>
    </submittedName>
</protein>
<dbReference type="Proteomes" id="UP000789396">
    <property type="component" value="Unassembled WGS sequence"/>
</dbReference>
<sequence length="101" mass="11622">VDLSDDKLECLQYWLSVIKIDDAISTNYKKAIHLARYLEMTTTLKDAYYFNIHKKFSTSLEDFCDGNSDLEACNNEEFNTDSLSVSQSINYAVSEMNITQE</sequence>
<dbReference type="AlphaFoldDB" id="A0A9N9JKK5"/>
<reference evidence="1" key="1">
    <citation type="submission" date="2021-06" db="EMBL/GenBank/DDBJ databases">
        <authorList>
            <person name="Kallberg Y."/>
            <person name="Tangrot J."/>
            <person name="Rosling A."/>
        </authorList>
    </citation>
    <scope>NUCLEOTIDE SEQUENCE</scope>
    <source>
        <strain evidence="1">IN212</strain>
    </source>
</reference>
<organism evidence="1 2">
    <name type="scientific">Racocetra fulgida</name>
    <dbReference type="NCBI Taxonomy" id="60492"/>
    <lineage>
        <taxon>Eukaryota</taxon>
        <taxon>Fungi</taxon>
        <taxon>Fungi incertae sedis</taxon>
        <taxon>Mucoromycota</taxon>
        <taxon>Glomeromycotina</taxon>
        <taxon>Glomeromycetes</taxon>
        <taxon>Diversisporales</taxon>
        <taxon>Gigasporaceae</taxon>
        <taxon>Racocetra</taxon>
    </lineage>
</organism>